<gene>
    <name evidence="2" type="ORF">PFTANZ_03928</name>
</gene>
<evidence type="ECO:0000256" key="1">
    <source>
        <dbReference type="SAM" id="Phobius"/>
    </source>
</evidence>
<reference evidence="2 3" key="2">
    <citation type="submission" date="2013-02" db="EMBL/GenBank/DDBJ databases">
        <title>The Genome Sequence of Plasmodium falciparum Tanzania (2000708).</title>
        <authorList>
            <consortium name="The Broad Institute Genome Sequencing Platform"/>
            <consortium name="The Broad Institute Genome Sequencing Center for Infectious Disease"/>
            <person name="Neafsey D."/>
            <person name="Cheeseman I."/>
            <person name="Volkman S."/>
            <person name="Adams J."/>
            <person name="Walker B."/>
            <person name="Young S.K."/>
            <person name="Zeng Q."/>
            <person name="Gargeya S."/>
            <person name="Fitzgerald M."/>
            <person name="Haas B."/>
            <person name="Abouelleil A."/>
            <person name="Alvarado L."/>
            <person name="Arachchi H.M."/>
            <person name="Berlin A.M."/>
            <person name="Chapman S.B."/>
            <person name="Dewar J."/>
            <person name="Goldberg J."/>
            <person name="Griggs A."/>
            <person name="Gujja S."/>
            <person name="Hansen M."/>
            <person name="Howarth C."/>
            <person name="Imamovic A."/>
            <person name="Larimer J."/>
            <person name="McCowan C."/>
            <person name="Murphy C."/>
            <person name="Neiman D."/>
            <person name="Pearson M."/>
            <person name="Priest M."/>
            <person name="Roberts A."/>
            <person name="Saif S."/>
            <person name="Shea T."/>
            <person name="Sisk P."/>
            <person name="Sykes S."/>
            <person name="Wortman J."/>
            <person name="Nusbaum C."/>
            <person name="Birren B."/>
        </authorList>
    </citation>
    <scope>NUCLEOTIDE SEQUENCE [LARGE SCALE GENOMIC DNA]</scope>
    <source>
        <strain evidence="3">Tanzania (2000708)</strain>
    </source>
</reference>
<keyword evidence="1" id="KW-0812">Transmembrane</keyword>
<keyword evidence="1" id="KW-0472">Membrane</keyword>
<accession>A0A024W350</accession>
<dbReference type="OrthoDB" id="370850at2759"/>
<keyword evidence="1" id="KW-1133">Transmembrane helix</keyword>
<organism evidence="2 3">
    <name type="scientific">Plasmodium falciparum Tanzania</name>
    <name type="common">2000708</name>
    <dbReference type="NCBI Taxonomy" id="1036725"/>
    <lineage>
        <taxon>Eukaryota</taxon>
        <taxon>Sar</taxon>
        <taxon>Alveolata</taxon>
        <taxon>Apicomplexa</taxon>
        <taxon>Aconoidasida</taxon>
        <taxon>Haemosporida</taxon>
        <taxon>Plasmodiidae</taxon>
        <taxon>Plasmodium</taxon>
        <taxon>Plasmodium (Laverania)</taxon>
    </lineage>
</organism>
<dbReference type="EMBL" id="KI926476">
    <property type="protein sequence ID" value="ETW35344.1"/>
    <property type="molecule type" value="Genomic_DNA"/>
</dbReference>
<evidence type="ECO:0000313" key="2">
    <source>
        <dbReference type="EMBL" id="ETW35344.1"/>
    </source>
</evidence>
<dbReference type="PANTHER" id="PTHR14754:SF35">
    <property type="entry name" value="TYPE VII SECRETION SYSTEM ACCESSORY FACTOR ESAA"/>
    <property type="match status" value="1"/>
</dbReference>
<protein>
    <submittedName>
        <fullName evidence="2">Uncharacterized protein</fullName>
    </submittedName>
</protein>
<dbReference type="Proteomes" id="UP000030708">
    <property type="component" value="Unassembled WGS sequence"/>
</dbReference>
<dbReference type="PANTHER" id="PTHR14754">
    <property type="entry name" value="TRANSCRIPTION ELONGATION FACTOR A"/>
    <property type="match status" value="1"/>
</dbReference>
<reference evidence="2 3" key="1">
    <citation type="submission" date="2013-02" db="EMBL/GenBank/DDBJ databases">
        <title>The Genome Annotation of Plasmodium falciparum Tanzania (2000708).</title>
        <authorList>
            <consortium name="The Broad Institute Genome Sequencing Platform"/>
            <consortium name="The Broad Institute Genome Sequencing Center for Infectious Disease"/>
            <person name="Neafsey D."/>
            <person name="Hoffman S."/>
            <person name="Volkman S."/>
            <person name="Rosenthal P."/>
            <person name="Walker B."/>
            <person name="Young S.K."/>
            <person name="Zeng Q."/>
            <person name="Gargeya S."/>
            <person name="Fitzgerald M."/>
            <person name="Haas B."/>
            <person name="Abouelleil A."/>
            <person name="Allen A.W."/>
            <person name="Alvarado L."/>
            <person name="Arachchi H.M."/>
            <person name="Berlin A.M."/>
            <person name="Chapman S.B."/>
            <person name="Gainer-Dewar J."/>
            <person name="Goldberg J."/>
            <person name="Griggs A."/>
            <person name="Gujja S."/>
            <person name="Hansen M."/>
            <person name="Howarth C."/>
            <person name="Imamovic A."/>
            <person name="Ireland A."/>
            <person name="Larimer J."/>
            <person name="McCowan C."/>
            <person name="Murphy C."/>
            <person name="Pearson M."/>
            <person name="Poon T.W."/>
            <person name="Priest M."/>
            <person name="Roberts A."/>
            <person name="Saif S."/>
            <person name="Shea T."/>
            <person name="Sisk P."/>
            <person name="Sykes S."/>
            <person name="Wortman J."/>
            <person name="Nusbaum C."/>
            <person name="Birren B."/>
        </authorList>
    </citation>
    <scope>NUCLEOTIDE SEQUENCE [LARGE SCALE GENOMIC DNA]</scope>
    <source>
        <strain evidence="3">Tanzania (2000708)</strain>
    </source>
</reference>
<feature type="transmembrane region" description="Helical" evidence="1">
    <location>
        <begin position="29"/>
        <end position="52"/>
    </location>
</feature>
<proteinExistence type="predicted"/>
<evidence type="ECO:0000313" key="3">
    <source>
        <dbReference type="Proteomes" id="UP000030708"/>
    </source>
</evidence>
<name>A0A024W350_PLAFA</name>
<dbReference type="AlphaFoldDB" id="A0A024W350"/>
<sequence length="93" mass="10992">MDNSNYLENVCSFFSKCLKVSLKDYIDKLIIAITPIMLQYFYFFPSFIPSIITTLSEMPKHDNEFSKHMTKLENKLKIILECSYKYLNKEDSS</sequence>